<keyword evidence="1" id="KW-1133">Transmembrane helix</keyword>
<evidence type="ECO:0000256" key="1">
    <source>
        <dbReference type="SAM" id="Phobius"/>
    </source>
</evidence>
<proteinExistence type="predicted"/>
<keyword evidence="3" id="KW-1185">Reference proteome</keyword>
<comment type="caution">
    <text evidence="2">The sequence shown here is derived from an EMBL/GenBank/DDBJ whole genome shotgun (WGS) entry which is preliminary data.</text>
</comment>
<dbReference type="AlphaFoldDB" id="G2EG11"/>
<evidence type="ECO:0000313" key="2">
    <source>
        <dbReference type="EMBL" id="EGV42584.1"/>
    </source>
</evidence>
<organism evidence="2 3">
    <name type="scientific">Bizionia argentinensis JUB59</name>
    <dbReference type="NCBI Taxonomy" id="1046627"/>
    <lineage>
        <taxon>Bacteria</taxon>
        <taxon>Pseudomonadati</taxon>
        <taxon>Bacteroidota</taxon>
        <taxon>Flavobacteriia</taxon>
        <taxon>Flavobacteriales</taxon>
        <taxon>Flavobacteriaceae</taxon>
        <taxon>Bizionia</taxon>
    </lineage>
</organism>
<accession>G2EG11</accession>
<dbReference type="STRING" id="1046627.BZARG_1839"/>
<reference evidence="2 3" key="1">
    <citation type="journal article" date="2008" name="Int. J. Syst. Evol. Microbiol.">
        <title>Bizionia argentinensis sp. nov., isolated from surface marine water in Antarctica.</title>
        <authorList>
            <person name="Bercovich A."/>
            <person name="Vazquez S.C."/>
            <person name="Yankilevich P."/>
            <person name="Coria S.H."/>
            <person name="Foti M."/>
            <person name="Hernandez E."/>
            <person name="Vidal A."/>
            <person name="Ruberto L."/>
            <person name="Melo C."/>
            <person name="Marenssi S."/>
            <person name="Criscuolo M."/>
            <person name="Memoli M."/>
            <person name="Arguelles M."/>
            <person name="Mac Cormack W.P."/>
        </authorList>
    </citation>
    <scope>NUCLEOTIDE SEQUENCE [LARGE SCALE GENOMIC DNA]</scope>
    <source>
        <strain evidence="2 3">JUB59</strain>
    </source>
</reference>
<sequence>MKDKIFKYTIPTMLIISLIGYVLIKTNNLDEKQTNLFEIIYKITLIIGLIFILYKSTFIKEKFNLILKTFGILFLIVLGMNLLTEFELIEINVLKYAPYFLIVSLLTVYLYYFMKKTNKTQLDYLKVAFISTLMIGTLVNSMNLVSDILKYATSTILWLTILVMLFKNPESESKKLST</sequence>
<feature type="transmembrane region" description="Helical" evidence="1">
    <location>
        <begin position="124"/>
        <end position="142"/>
    </location>
</feature>
<keyword evidence="1" id="KW-0812">Transmembrane</keyword>
<gene>
    <name evidence="2" type="ORF">BZARG_1839</name>
</gene>
<feature type="transmembrane region" description="Helical" evidence="1">
    <location>
        <begin position="66"/>
        <end position="84"/>
    </location>
</feature>
<dbReference type="OrthoDB" id="1454090at2"/>
<name>G2EG11_9FLAO</name>
<dbReference type="EMBL" id="AFXZ01000050">
    <property type="protein sequence ID" value="EGV42584.1"/>
    <property type="molecule type" value="Genomic_DNA"/>
</dbReference>
<feature type="transmembrane region" description="Helical" evidence="1">
    <location>
        <begin position="36"/>
        <end position="54"/>
    </location>
</feature>
<keyword evidence="1" id="KW-0472">Membrane</keyword>
<feature type="transmembrane region" description="Helical" evidence="1">
    <location>
        <begin position="5"/>
        <end position="24"/>
    </location>
</feature>
<feature type="transmembrane region" description="Helical" evidence="1">
    <location>
        <begin position="96"/>
        <end position="112"/>
    </location>
</feature>
<evidence type="ECO:0000313" key="3">
    <source>
        <dbReference type="Proteomes" id="UP000003730"/>
    </source>
</evidence>
<dbReference type="RefSeq" id="WP_008638873.1">
    <property type="nucleotide sequence ID" value="NZ_AFXZ01000050.1"/>
</dbReference>
<protein>
    <submittedName>
        <fullName evidence="2">Uncharacterized protein</fullName>
    </submittedName>
</protein>
<dbReference type="Proteomes" id="UP000003730">
    <property type="component" value="Unassembled WGS sequence"/>
</dbReference>